<keyword evidence="1" id="KW-0175">Coiled coil</keyword>
<dbReference type="InterPro" id="IPR038919">
    <property type="entry name" value="STB2/STB2"/>
</dbReference>
<dbReference type="InterPro" id="IPR059025">
    <property type="entry name" value="STB6_N"/>
</dbReference>
<dbReference type="PANTHER" id="PTHR31011">
    <property type="entry name" value="PROTEIN STB2-RELATED"/>
    <property type="match status" value="1"/>
</dbReference>
<dbReference type="PANTHER" id="PTHR31011:SF2">
    <property type="entry name" value="PROTEIN STB2-RELATED"/>
    <property type="match status" value="1"/>
</dbReference>
<dbReference type="AlphaFoldDB" id="A0A060TBA2"/>
<reference evidence="4" key="1">
    <citation type="submission" date="2014-02" db="EMBL/GenBank/DDBJ databases">
        <authorList>
            <person name="Genoscope - CEA"/>
        </authorList>
    </citation>
    <scope>NUCLEOTIDE SEQUENCE</scope>
    <source>
        <strain evidence="4">LS3</strain>
    </source>
</reference>
<gene>
    <name evidence="4" type="ORF">GNLVRS02_ARAD1B14300g</name>
</gene>
<dbReference type="EMBL" id="HG937692">
    <property type="protein sequence ID" value="CDP36491.1"/>
    <property type="molecule type" value="Genomic_DNA"/>
</dbReference>
<dbReference type="GO" id="GO:0070822">
    <property type="term" value="C:Sin3-type complex"/>
    <property type="evidence" value="ECO:0007669"/>
    <property type="project" value="TreeGrafter"/>
</dbReference>
<evidence type="ECO:0000259" key="3">
    <source>
        <dbReference type="Pfam" id="PF25995"/>
    </source>
</evidence>
<feature type="domain" description="STB6-like N-terminal" evidence="3">
    <location>
        <begin position="31"/>
        <end position="167"/>
    </location>
</feature>
<accession>A0A060TBA2</accession>
<dbReference type="Pfam" id="PF25995">
    <property type="entry name" value="STB6_N"/>
    <property type="match status" value="1"/>
</dbReference>
<evidence type="ECO:0000313" key="4">
    <source>
        <dbReference type="EMBL" id="CDP36491.1"/>
    </source>
</evidence>
<name>A0A060TBA2_BLAAD</name>
<feature type="region of interest" description="Disordered" evidence="2">
    <location>
        <begin position="451"/>
        <end position="511"/>
    </location>
</feature>
<organism evidence="4">
    <name type="scientific">Blastobotrys adeninivorans</name>
    <name type="common">Yeast</name>
    <name type="synonym">Arxula adeninivorans</name>
    <dbReference type="NCBI Taxonomy" id="409370"/>
    <lineage>
        <taxon>Eukaryota</taxon>
        <taxon>Fungi</taxon>
        <taxon>Dikarya</taxon>
        <taxon>Ascomycota</taxon>
        <taxon>Saccharomycotina</taxon>
        <taxon>Dipodascomycetes</taxon>
        <taxon>Dipodascales</taxon>
        <taxon>Trichomonascaceae</taxon>
        <taxon>Blastobotrys</taxon>
    </lineage>
</organism>
<reference evidence="4" key="2">
    <citation type="submission" date="2014-06" db="EMBL/GenBank/DDBJ databases">
        <title>The complete genome of Blastobotrys (Arxula) adeninivorans LS3 - a yeast of biotechnological interest.</title>
        <authorList>
            <person name="Kunze G."/>
            <person name="Gaillardin C."/>
            <person name="Czernicka M."/>
            <person name="Durrens P."/>
            <person name="Martin T."/>
            <person name="Boer E."/>
            <person name="Gabaldon T."/>
            <person name="Cruz J."/>
            <person name="Talla E."/>
            <person name="Marck C."/>
            <person name="Goffeau A."/>
            <person name="Barbe V."/>
            <person name="Baret P."/>
            <person name="Baronian K."/>
            <person name="Beier S."/>
            <person name="Bleykasten C."/>
            <person name="Bode R."/>
            <person name="Casaregola S."/>
            <person name="Despons L."/>
            <person name="Fairhead C."/>
            <person name="Giersberg M."/>
            <person name="Gierski P."/>
            <person name="Hahnel U."/>
            <person name="Hartmann A."/>
            <person name="Jankowska D."/>
            <person name="Jubin C."/>
            <person name="Jung P."/>
            <person name="Lafontaine I."/>
            <person name="Leh-Louis V."/>
            <person name="Lemaire M."/>
            <person name="Marcet-Houben M."/>
            <person name="Mascher M."/>
            <person name="Morel G."/>
            <person name="Richard G.-F."/>
            <person name="Riechen J."/>
            <person name="Sacerdot C."/>
            <person name="Sarkar A."/>
            <person name="Savel G."/>
            <person name="Schacherer J."/>
            <person name="Sherman D."/>
            <person name="Straub M.-L."/>
            <person name="Stein N."/>
            <person name="Thierry A."/>
            <person name="Trautwein-Schult A."/>
            <person name="Westhof E."/>
            <person name="Worch S."/>
            <person name="Dujon B."/>
            <person name="Souciet J.-L."/>
            <person name="Wincker P."/>
            <person name="Scholz U."/>
            <person name="Neuveglise N."/>
        </authorList>
    </citation>
    <scope>NUCLEOTIDE SEQUENCE</scope>
    <source>
        <strain evidence="4">LS3</strain>
    </source>
</reference>
<feature type="coiled-coil region" evidence="1">
    <location>
        <begin position="671"/>
        <end position="698"/>
    </location>
</feature>
<feature type="compositionally biased region" description="Basic residues" evidence="2">
    <location>
        <begin position="488"/>
        <end position="502"/>
    </location>
</feature>
<sequence length="749" mass="85642">MGDEKDDVQHREGGQNNENGGGNVVGEDYTHYLFADNAMAKELAGEPGCSISVQDQVIPGYELYIVEQWSCARKPTCCIVTFTGKSDHKVTTTIVRMPADPAKQSPKVHSYFEALNLMHSRPKDTAWGHIFVTNLSSFPSNLNLVPVIGGDLQQAWSYFCVNENLRRTNCGGRLVLSITPPYDASEAKFRQIFRPHDRVPIMFAVRELVTLVQISLYYFNLLEPRFVDGLLCDETIKAINMWWSKFAPYRYECVRPKDGGSLGPTTVSAIIGFVTGARHRMASVINYKVSKDPFDVAYFTESIRQFQKHEHLPRTMRLDEDTVERLYQLTGRSFLSSPAFFGMVKTTMKEVSGKQVTGASDVETLDMEKFRMALAGPRERYLWLGKGHMRSLSASSDPDSLSGIPITSLSCTEFNNSSRDIRKAMKRSVATQKQRTDEAIRSKFRNLQARLEANDSDSETGDECPLIEGVDSSYSRRRDKSGLLKSMMKGHRPSRSTSHPKRLSIEEEQTQEGSSYKLPNCSVQSCDGKEICPAECREDESLIGPLRRRASFPGVNMDSCKEPGVDKLHLRRHNSFARIENAVLRWSLPFVYPPERLFKSCANACFYHDKLVQEVMVLQQTTQKCRDADSRVQQYLQDNQRTVEKIYEQREQVDNKQKALNISLHDVDTLASRLQYEVRTLESKIRDVEESVDSFQSKVSTIVARIDRMADHPPTHPNKRMERHDDASSNWTFWMENWMWPWLSWFQKR</sequence>
<evidence type="ECO:0000256" key="2">
    <source>
        <dbReference type="SAM" id="MobiDB-lite"/>
    </source>
</evidence>
<protein>
    <submittedName>
        <fullName evidence="4">ARAD1B14300p</fullName>
    </submittedName>
</protein>
<dbReference type="PhylomeDB" id="A0A060TBA2"/>
<proteinExistence type="predicted"/>
<evidence type="ECO:0000256" key="1">
    <source>
        <dbReference type="SAM" id="Coils"/>
    </source>
</evidence>
<feature type="region of interest" description="Disordered" evidence="2">
    <location>
        <begin position="1"/>
        <end position="24"/>
    </location>
</feature>